<comment type="caution">
    <text evidence="4">The sequence shown here is derived from an EMBL/GenBank/DDBJ whole genome shotgun (WGS) entry which is preliminary data.</text>
</comment>
<dbReference type="Gene3D" id="3.40.630.30">
    <property type="match status" value="1"/>
</dbReference>
<dbReference type="PROSITE" id="PS51186">
    <property type="entry name" value="GNAT"/>
    <property type="match status" value="1"/>
</dbReference>
<evidence type="ECO:0000313" key="5">
    <source>
        <dbReference type="Proteomes" id="UP000263957"/>
    </source>
</evidence>
<feature type="domain" description="N-acetyltransferase" evidence="3">
    <location>
        <begin position="37"/>
        <end position="179"/>
    </location>
</feature>
<keyword evidence="2" id="KW-0012">Acyltransferase</keyword>
<dbReference type="Proteomes" id="UP000263957">
    <property type="component" value="Unassembled WGS sequence"/>
</dbReference>
<gene>
    <name evidence="4" type="ORF">DD728_00120</name>
</gene>
<dbReference type="CDD" id="cd04301">
    <property type="entry name" value="NAT_SF"/>
    <property type="match status" value="1"/>
</dbReference>
<proteinExistence type="predicted"/>
<evidence type="ECO:0000256" key="2">
    <source>
        <dbReference type="ARBA" id="ARBA00023315"/>
    </source>
</evidence>
<dbReference type="EMBL" id="DOGS01000004">
    <property type="protein sequence ID" value="HBQ47288.1"/>
    <property type="molecule type" value="Genomic_DNA"/>
</dbReference>
<evidence type="ECO:0000313" key="4">
    <source>
        <dbReference type="EMBL" id="HBQ47288.1"/>
    </source>
</evidence>
<protein>
    <recommendedName>
        <fullName evidence="3">N-acetyltransferase domain-containing protein</fullName>
    </recommendedName>
</protein>
<sequence>MPHRSGQGAVRRTELPAYLIRRRPAAHAENSARSGQFLIRDAVSSDREALASILFRASRDVFPLAGIERIDKTEFNRQTEGESILVAEEDSRPVAFASIWDAEHFLHHFFVDPDYHRRGIGRSLMVATMMRYGSSLSLKCNTANTRARAFYRAMGWIETDEPGGESQGTGSWIWIRTPVAAAALGLLPDEQDR</sequence>
<dbReference type="Pfam" id="PF13673">
    <property type="entry name" value="Acetyltransf_10"/>
    <property type="match status" value="1"/>
</dbReference>
<reference evidence="4 5" key="1">
    <citation type="journal article" date="2018" name="Nat. Biotechnol.">
        <title>A standardized bacterial taxonomy based on genome phylogeny substantially revises the tree of life.</title>
        <authorList>
            <person name="Parks D.H."/>
            <person name="Chuvochina M."/>
            <person name="Waite D.W."/>
            <person name="Rinke C."/>
            <person name="Skarshewski A."/>
            <person name="Chaumeil P.A."/>
            <person name="Hugenholtz P."/>
        </authorList>
    </citation>
    <scope>NUCLEOTIDE SEQUENCE [LARGE SCALE GENOMIC DNA]</scope>
    <source>
        <strain evidence="4">UBA10378</strain>
    </source>
</reference>
<dbReference type="InterPro" id="IPR016181">
    <property type="entry name" value="Acyl_CoA_acyltransferase"/>
</dbReference>
<dbReference type="PANTHER" id="PTHR43877:SF1">
    <property type="entry name" value="ACETYLTRANSFERASE"/>
    <property type="match status" value="1"/>
</dbReference>
<dbReference type="SUPFAM" id="SSF55729">
    <property type="entry name" value="Acyl-CoA N-acyltransferases (Nat)"/>
    <property type="match status" value="1"/>
</dbReference>
<dbReference type="InterPro" id="IPR050832">
    <property type="entry name" value="Bact_Acetyltransf"/>
</dbReference>
<dbReference type="GO" id="GO:0016747">
    <property type="term" value="F:acyltransferase activity, transferring groups other than amino-acyl groups"/>
    <property type="evidence" value="ECO:0007669"/>
    <property type="project" value="InterPro"/>
</dbReference>
<name>A0A356W117_9PROT</name>
<accession>A0A356W117</accession>
<dbReference type="InterPro" id="IPR000182">
    <property type="entry name" value="GNAT_dom"/>
</dbReference>
<dbReference type="AlphaFoldDB" id="A0A356W117"/>
<evidence type="ECO:0000259" key="3">
    <source>
        <dbReference type="PROSITE" id="PS51186"/>
    </source>
</evidence>
<keyword evidence="1" id="KW-0808">Transferase</keyword>
<evidence type="ECO:0000256" key="1">
    <source>
        <dbReference type="ARBA" id="ARBA00022679"/>
    </source>
</evidence>
<organism evidence="4 5">
    <name type="scientific">Hyphomonas atlantica</name>
    <dbReference type="NCBI Taxonomy" id="1280948"/>
    <lineage>
        <taxon>Bacteria</taxon>
        <taxon>Pseudomonadati</taxon>
        <taxon>Pseudomonadota</taxon>
        <taxon>Alphaproteobacteria</taxon>
        <taxon>Hyphomonadales</taxon>
        <taxon>Hyphomonadaceae</taxon>
        <taxon>Hyphomonas</taxon>
    </lineage>
</organism>
<dbReference type="PANTHER" id="PTHR43877">
    <property type="entry name" value="AMINOALKYLPHOSPHONATE N-ACETYLTRANSFERASE-RELATED-RELATED"/>
    <property type="match status" value="1"/>
</dbReference>